<dbReference type="PANTHER" id="PTHR43434:SF23">
    <property type="entry name" value="PHOSPHOGLYCOLATE PHOSPHATASE"/>
    <property type="match status" value="1"/>
</dbReference>
<organism evidence="14 15">
    <name type="scientific">Bordetella genomosp. 7</name>
    <dbReference type="NCBI Taxonomy" id="1416805"/>
    <lineage>
        <taxon>Bacteria</taxon>
        <taxon>Pseudomonadati</taxon>
        <taxon>Pseudomonadota</taxon>
        <taxon>Betaproteobacteria</taxon>
        <taxon>Burkholderiales</taxon>
        <taxon>Alcaligenaceae</taxon>
        <taxon>Bordetella</taxon>
    </lineage>
</organism>
<evidence type="ECO:0000256" key="11">
    <source>
        <dbReference type="ARBA" id="ARBA00023277"/>
    </source>
</evidence>
<keyword evidence="7" id="KW-0113">Calvin cycle</keyword>
<comment type="similarity">
    <text evidence="4 13">Belongs to the HAD-like hydrolase superfamily. CbbY/CbbZ/Gph/YieH family.</text>
</comment>
<dbReference type="GO" id="GO:0019253">
    <property type="term" value="P:reductive pentose-phosphate cycle"/>
    <property type="evidence" value="ECO:0007669"/>
    <property type="project" value="UniProtKB-KW"/>
</dbReference>
<gene>
    <name evidence="14" type="ORF">CAL19_00345</name>
</gene>
<proteinExistence type="inferred from homology"/>
<dbReference type="AlphaFoldDB" id="A0A261RRQ0"/>
<evidence type="ECO:0000256" key="2">
    <source>
        <dbReference type="ARBA" id="ARBA00001946"/>
    </source>
</evidence>
<evidence type="ECO:0000256" key="5">
    <source>
        <dbReference type="ARBA" id="ARBA00011233"/>
    </source>
</evidence>
<dbReference type="GO" id="GO:0046872">
    <property type="term" value="F:metal ion binding"/>
    <property type="evidence" value="ECO:0007669"/>
    <property type="project" value="UniProtKB-KW"/>
</dbReference>
<evidence type="ECO:0000256" key="4">
    <source>
        <dbReference type="ARBA" id="ARBA00006171"/>
    </source>
</evidence>
<dbReference type="InterPro" id="IPR023214">
    <property type="entry name" value="HAD_sf"/>
</dbReference>
<reference evidence="15" key="1">
    <citation type="submission" date="2017-05" db="EMBL/GenBank/DDBJ databases">
        <title>Complete and WGS of Bordetella genogroups.</title>
        <authorList>
            <person name="Spilker T."/>
            <person name="Lipuma J."/>
        </authorList>
    </citation>
    <scope>NUCLEOTIDE SEQUENCE [LARGE SCALE GENOMIC DNA]</scope>
    <source>
        <strain evidence="15">AU18089</strain>
    </source>
</reference>
<evidence type="ECO:0000256" key="10">
    <source>
        <dbReference type="ARBA" id="ARBA00022842"/>
    </source>
</evidence>
<evidence type="ECO:0000256" key="9">
    <source>
        <dbReference type="ARBA" id="ARBA00022801"/>
    </source>
</evidence>
<protein>
    <recommendedName>
        <fullName evidence="6 13">Phosphoglycolate phosphatase</fullName>
        <shortName evidence="13">PGP</shortName>
        <shortName evidence="13">PGPase</shortName>
        <ecNumber evidence="6 13">3.1.3.18</ecNumber>
    </recommendedName>
</protein>
<dbReference type="FunFam" id="3.40.50.1000:FF:000022">
    <property type="entry name" value="Phosphoglycolate phosphatase"/>
    <property type="match status" value="1"/>
</dbReference>
<dbReference type="EMBL" id="NEVK01000001">
    <property type="protein sequence ID" value="OZI27581.1"/>
    <property type="molecule type" value="Genomic_DNA"/>
</dbReference>
<keyword evidence="8 13" id="KW-0479">Metal-binding</keyword>
<dbReference type="NCBIfam" id="NF009695">
    <property type="entry name" value="PRK13222.1-2"/>
    <property type="match status" value="1"/>
</dbReference>
<dbReference type="InterPro" id="IPR041492">
    <property type="entry name" value="HAD_2"/>
</dbReference>
<dbReference type="SFLD" id="SFLDS00003">
    <property type="entry name" value="Haloacid_Dehalogenase"/>
    <property type="match status" value="1"/>
</dbReference>
<feature type="binding site" evidence="13">
    <location>
        <position position="12"/>
    </location>
    <ligand>
        <name>Mg(2+)</name>
        <dbReference type="ChEBI" id="CHEBI:18420"/>
    </ligand>
</feature>
<dbReference type="GO" id="GO:0005829">
    <property type="term" value="C:cytosol"/>
    <property type="evidence" value="ECO:0007669"/>
    <property type="project" value="TreeGrafter"/>
</dbReference>
<evidence type="ECO:0000256" key="3">
    <source>
        <dbReference type="ARBA" id="ARBA00004818"/>
    </source>
</evidence>
<sequence>MTTFHAVLLDLDGTLLDSVPDLAHAANAMRIELGMPPLREDVIATFVGKGVDNLVRRALAGSLHDAEPDPELFARARASFFRHYHLVNGDKATVFDGVIEGLKALRDQGLKLAVVTNKPTEFTLPLLQRTGLAGFFQEVVCGDTCARRKPDPDQMLYACERLGVAPAQAVAIGDSVNDALAGRAAGVQVLAVPYGYNEGQDVHSLDVDGIVAGIVEAAQWIALWNADRTKGQPGNPAAALDGAAS</sequence>
<dbReference type="HAMAP" id="MF_00495">
    <property type="entry name" value="GPH_hydrolase_bact"/>
    <property type="match status" value="1"/>
</dbReference>
<dbReference type="GO" id="GO:0008967">
    <property type="term" value="F:phosphoglycolate phosphatase activity"/>
    <property type="evidence" value="ECO:0007669"/>
    <property type="project" value="UniProtKB-UniRule"/>
</dbReference>
<name>A0A261RRQ0_9BORD</name>
<evidence type="ECO:0000256" key="13">
    <source>
        <dbReference type="HAMAP-Rule" id="MF_00495"/>
    </source>
</evidence>
<dbReference type="SUPFAM" id="SSF56784">
    <property type="entry name" value="HAD-like"/>
    <property type="match status" value="1"/>
</dbReference>
<feature type="active site" description="Nucleophile" evidence="13">
    <location>
        <position position="10"/>
    </location>
</feature>
<dbReference type="UniPathway" id="UPA00865">
    <property type="reaction ID" value="UER00834"/>
</dbReference>
<evidence type="ECO:0000313" key="14">
    <source>
        <dbReference type="EMBL" id="OZI27581.1"/>
    </source>
</evidence>
<evidence type="ECO:0000256" key="8">
    <source>
        <dbReference type="ARBA" id="ARBA00022723"/>
    </source>
</evidence>
<dbReference type="EC" id="3.1.3.18" evidence="6 13"/>
<dbReference type="PRINTS" id="PR00413">
    <property type="entry name" value="HADHALOGNASE"/>
</dbReference>
<dbReference type="InterPro" id="IPR036412">
    <property type="entry name" value="HAD-like_sf"/>
</dbReference>
<dbReference type="InterPro" id="IPR050155">
    <property type="entry name" value="HAD-like_hydrolase_sf"/>
</dbReference>
<dbReference type="NCBIfam" id="TIGR01509">
    <property type="entry name" value="HAD-SF-IA-v3"/>
    <property type="match status" value="1"/>
</dbReference>
<dbReference type="SFLD" id="SFLDG01135">
    <property type="entry name" value="C1.5.6:_HAD__Beta-PGM__Phospha"/>
    <property type="match status" value="1"/>
</dbReference>
<dbReference type="InterPro" id="IPR037512">
    <property type="entry name" value="PGPase_prok"/>
</dbReference>
<comment type="catalytic activity">
    <reaction evidence="1 13">
        <text>2-phosphoglycolate + H2O = glycolate + phosphate</text>
        <dbReference type="Rhea" id="RHEA:14369"/>
        <dbReference type="ChEBI" id="CHEBI:15377"/>
        <dbReference type="ChEBI" id="CHEBI:29805"/>
        <dbReference type="ChEBI" id="CHEBI:43474"/>
        <dbReference type="ChEBI" id="CHEBI:58033"/>
        <dbReference type="EC" id="3.1.3.18"/>
    </reaction>
</comment>
<comment type="function">
    <text evidence="12 13">Specifically catalyzes the dephosphorylation of 2-phosphoglycolate. Is involved in the dissimilation of the intracellular 2-phosphoglycolate formed during the DNA repair of 3'-phosphoglycolate ends, a major class of DNA lesions induced by oxidative stress.</text>
</comment>
<comment type="subunit">
    <text evidence="5">Homotrimer.</text>
</comment>
<dbReference type="GO" id="GO:0006281">
    <property type="term" value="P:DNA repair"/>
    <property type="evidence" value="ECO:0007669"/>
    <property type="project" value="TreeGrafter"/>
</dbReference>
<comment type="caution">
    <text evidence="14">The sequence shown here is derived from an EMBL/GenBank/DDBJ whole genome shotgun (WGS) entry which is preliminary data.</text>
</comment>
<dbReference type="Pfam" id="PF13419">
    <property type="entry name" value="HAD_2"/>
    <property type="match status" value="1"/>
</dbReference>
<evidence type="ECO:0000313" key="15">
    <source>
        <dbReference type="Proteomes" id="UP000216947"/>
    </source>
</evidence>
<keyword evidence="11 13" id="KW-0119">Carbohydrate metabolism</keyword>
<keyword evidence="10 13" id="KW-0460">Magnesium</keyword>
<evidence type="ECO:0000256" key="1">
    <source>
        <dbReference type="ARBA" id="ARBA00000830"/>
    </source>
</evidence>
<feature type="binding site" evidence="13">
    <location>
        <position position="10"/>
    </location>
    <ligand>
        <name>Mg(2+)</name>
        <dbReference type="ChEBI" id="CHEBI:18420"/>
    </ligand>
</feature>
<feature type="binding site" evidence="13">
    <location>
        <position position="174"/>
    </location>
    <ligand>
        <name>Mg(2+)</name>
        <dbReference type="ChEBI" id="CHEBI:18420"/>
    </ligand>
</feature>
<dbReference type="Proteomes" id="UP000216947">
    <property type="component" value="Unassembled WGS sequence"/>
</dbReference>
<comment type="pathway">
    <text evidence="3 13">Organic acid metabolism; glycolate biosynthesis; glycolate from 2-phosphoglycolate: step 1/1.</text>
</comment>
<dbReference type="InterPro" id="IPR006439">
    <property type="entry name" value="HAD-SF_hydro_IA"/>
</dbReference>
<dbReference type="NCBIfam" id="TIGR01449">
    <property type="entry name" value="PGP_bact"/>
    <property type="match status" value="1"/>
</dbReference>
<dbReference type="InterPro" id="IPR023198">
    <property type="entry name" value="PGP-like_dom2"/>
</dbReference>
<evidence type="ECO:0000256" key="12">
    <source>
        <dbReference type="ARBA" id="ARBA00059247"/>
    </source>
</evidence>
<dbReference type="GO" id="GO:0046295">
    <property type="term" value="P:glycolate biosynthetic process"/>
    <property type="evidence" value="ECO:0007669"/>
    <property type="project" value="UniProtKB-UniRule"/>
</dbReference>
<evidence type="ECO:0000256" key="6">
    <source>
        <dbReference type="ARBA" id="ARBA00013078"/>
    </source>
</evidence>
<keyword evidence="9 13" id="KW-0378">Hydrolase</keyword>
<accession>A0A261RRQ0</accession>
<dbReference type="NCBIfam" id="TIGR01662">
    <property type="entry name" value="HAD-SF-IIIA"/>
    <property type="match status" value="1"/>
</dbReference>
<dbReference type="SFLD" id="SFLDG01129">
    <property type="entry name" value="C1.5:_HAD__Beta-PGM__Phosphata"/>
    <property type="match status" value="1"/>
</dbReference>
<dbReference type="RefSeq" id="WP_026639820.1">
    <property type="nucleotide sequence ID" value="NZ_NEVI01000001.1"/>
</dbReference>
<dbReference type="Gene3D" id="3.40.50.1000">
    <property type="entry name" value="HAD superfamily/HAD-like"/>
    <property type="match status" value="1"/>
</dbReference>
<keyword evidence="15" id="KW-1185">Reference proteome</keyword>
<dbReference type="InterPro" id="IPR006549">
    <property type="entry name" value="HAD-SF_hydro_IIIA"/>
</dbReference>
<dbReference type="Gene3D" id="1.10.150.240">
    <property type="entry name" value="Putative phosphatase, domain 2"/>
    <property type="match status" value="1"/>
</dbReference>
<comment type="cofactor">
    <cofactor evidence="2 13">
        <name>Mg(2+)</name>
        <dbReference type="ChEBI" id="CHEBI:18420"/>
    </cofactor>
</comment>
<dbReference type="PANTHER" id="PTHR43434">
    <property type="entry name" value="PHOSPHOGLYCOLATE PHOSPHATASE"/>
    <property type="match status" value="1"/>
</dbReference>
<evidence type="ECO:0000256" key="7">
    <source>
        <dbReference type="ARBA" id="ARBA00022567"/>
    </source>
</evidence>
<dbReference type="OrthoDB" id="9807630at2"/>
<dbReference type="NCBIfam" id="TIGR01549">
    <property type="entry name" value="HAD-SF-IA-v1"/>
    <property type="match status" value="1"/>
</dbReference>